<feature type="region of interest" description="Disordered" evidence="1">
    <location>
        <begin position="1345"/>
        <end position="1376"/>
    </location>
</feature>
<keyword evidence="4" id="KW-1185">Reference proteome</keyword>
<dbReference type="InterPro" id="IPR015915">
    <property type="entry name" value="Kelch-typ_b-propeller"/>
</dbReference>
<dbReference type="PROSITE" id="PS50814">
    <property type="entry name" value="WIF"/>
    <property type="match status" value="1"/>
</dbReference>
<evidence type="ECO:0000256" key="1">
    <source>
        <dbReference type="SAM" id="MobiDB-lite"/>
    </source>
</evidence>
<dbReference type="Proteomes" id="UP000009168">
    <property type="component" value="Unassembled WGS sequence"/>
</dbReference>
<feature type="compositionally biased region" description="Acidic residues" evidence="1">
    <location>
        <begin position="1651"/>
        <end position="1673"/>
    </location>
</feature>
<dbReference type="KEGG" id="tet:TTHERM_00196020"/>
<dbReference type="HOGENOM" id="CLU_243591_0_0_1"/>
<protein>
    <recommendedName>
        <fullName evidence="2">WIF domain-containing protein</fullName>
    </recommendedName>
</protein>
<dbReference type="GeneID" id="7830594"/>
<feature type="region of interest" description="Disordered" evidence="1">
    <location>
        <begin position="1271"/>
        <end position="1324"/>
    </location>
</feature>
<feature type="region of interest" description="Disordered" evidence="1">
    <location>
        <begin position="1651"/>
        <end position="1674"/>
    </location>
</feature>
<feature type="compositionally biased region" description="Low complexity" evidence="1">
    <location>
        <begin position="54"/>
        <end position="64"/>
    </location>
</feature>
<feature type="domain" description="WIF" evidence="2">
    <location>
        <begin position="1709"/>
        <end position="1801"/>
    </location>
</feature>
<accession>Q23K32</accession>
<dbReference type="InterPro" id="IPR003306">
    <property type="entry name" value="WIF"/>
</dbReference>
<evidence type="ECO:0000259" key="2">
    <source>
        <dbReference type="PROSITE" id="PS50814"/>
    </source>
</evidence>
<dbReference type="RefSeq" id="XP_001017256.2">
    <property type="nucleotide sequence ID" value="XM_001017256.2"/>
</dbReference>
<evidence type="ECO:0000313" key="3">
    <source>
        <dbReference type="EMBL" id="EAR97011.2"/>
    </source>
</evidence>
<name>Q23K32_TETTS</name>
<dbReference type="InParanoid" id="Q23K32"/>
<feature type="region of interest" description="Disordered" evidence="1">
    <location>
        <begin position="280"/>
        <end position="301"/>
    </location>
</feature>
<gene>
    <name evidence="3" type="ORF">TTHERM_00196020</name>
</gene>
<sequence>MSISLQNYTQILLPFRESKRTEIIKSAYNPQANTNNQGLGAGSANGTSEERKSNQQNNQNKTQVYQKKPKLLVCNDYLAKREDSTLIKHYINHIIIQQLELFPSLGTQFRRTPYQYTKYNERMGAFMKALQDHIANAPKIFDELKENLFDENPSLKNINANTQEYILKHPIKKQIFSIGEIIDEVTDSSFQNIIQVLDYYNLRNLNPAVLSVCYANMRVLEKNGGTVNDVPKLSFIQLGLQKQELNKHLIFYNAFQNSQFNQKKDQLTNIQYISMYHQENTKSEDNQQSSDTSLKMEGNETLEPNSNCFEIAINEYLNKQDGSNAQLDDLFIKNEQKCPKIIGQSEFLYLFEQVLRLVRHHKPNYIIFSYDFSLTKSHNHYYNLKPDVLGYFSYMLSQISNNHVLFVANTKDENHLFPKQLEQLSSQQEVGVTQQKFEGLDSFDNTTNYLSISKVKDLSKIEEKDGVYQNSSEDAKDIDKTSSYNQNQKANLFDKSEVLVQNNNNIIQESQTDNITIPFKNQQKKKFVFYTSDSTQQTVTSINKLASWMKTEPSQTAYQKYLTYCYDKFYCNNFSQDEKRKYLVQKLLLINKNLYQNIQEQLNSIFFSLFETINYRKIILKQNLKTAIHVQVQFMSSITEQIRRSVMPRRSYSNQEQLKGVQKVKWTLQQIKIHDYMNKIKQIKHIIDFVSHSNGEKVNLLQKFSKQNKYTEVPKGEGIEEEIKANSESMIINVMQKYPQNSEMYAQTLVSELKRNEFDKLYSDQLKVKIMLKRYTQALLNNWVYDLRRKKKIYLHILNLQDRVDQELKFFYTEHSQYVIDYDYDSQNRDQSSSKIAIYFFNVQRGKHFKNYVLTEYRENQFIQEEIKYSVQKVLDVNWKSTQPLSSVSSQNTLHLITGKSQQGDTTRPIINLQNQLSSQDGVTDKFQVGNFIQNGQFEGYIHQESLLDLEIFNSSLCITDQFIVKMFGEVINPTTWKQKEFSKMIFIVPRKQISNYPDQNDQQLQLKLLEPYSQENFIFNSLPRSGCVCVYQKEDKIEKIYVFGGISYNGYLCNFIEEYAVDNRQQQLLFLKVNYKKLSQKTFRPLFSPFTFTYKQHVYFLGGEIDKNLILRGFNQVYLQQYSFKESQFKLVQTLKRKEIPSKLNLTNMDQKLHQKEFLKFAEIIPFQAVNLNAFYDENNQIQWFALLGKCNSAIEQILEKTTTIEIQLQNLVESLDPNKKLMIEKNIRIETTLEDETQQELRLNEYNSSKTFFLSSFQADQSSFLATQNKTNEQQKQPQANSQPAEGSNQHQNQPTNKNSQSTASNIKSDDQTKKDSLTKDIEQKTKINKNILAQQEDKTLIQKAHQKEKQQEKVQLEDSQKMLDESSSIKNKEDPINKLEQQDVQNVKDTKHKNFKDLVDKINFKSKGLQFESQINLAGCHENTGKASYLNPVQQEYYFIQDDKQIPKYFLVQNYFSKLINILTGDNTQNQFQIVQKFQLTIRFNDEDFKDSLLSNQMHFLTFHFNMDRKVCIFYKSLSLEEYTELSQSYPNFRFYNSVFKCQVRFDQNKLSMLNLQDEGIETINENLVNRYIICDQEYIYLINGTDYKDPNIPYNKLSPCERVNIKTKIAEKIDDCIYLDCKKSYILQNNSYIFYIGLYENQEDFGTEDEKIESEKEEQSEESEDEDDGQSEKLIVQIFDKKQKVWKVIRLSQCKEINNKFLNFTFLLGNQDNKLFAINTKFSIKKKETIANHELTFDLNRCSCIEEILHLPFNWKSQKSVDIIRSLYYSATAYAMLPTNPVTYSNISLIPKLYSKN</sequence>
<evidence type="ECO:0000313" key="4">
    <source>
        <dbReference type="Proteomes" id="UP000009168"/>
    </source>
</evidence>
<reference evidence="4" key="1">
    <citation type="journal article" date="2006" name="PLoS Biol.">
        <title>Macronuclear genome sequence of the ciliate Tetrahymena thermophila, a model eukaryote.</title>
        <authorList>
            <person name="Eisen J.A."/>
            <person name="Coyne R.S."/>
            <person name="Wu M."/>
            <person name="Wu D."/>
            <person name="Thiagarajan M."/>
            <person name="Wortman J.R."/>
            <person name="Badger J.H."/>
            <person name="Ren Q."/>
            <person name="Amedeo P."/>
            <person name="Jones K.M."/>
            <person name="Tallon L.J."/>
            <person name="Delcher A.L."/>
            <person name="Salzberg S.L."/>
            <person name="Silva J.C."/>
            <person name="Haas B.J."/>
            <person name="Majoros W.H."/>
            <person name="Farzad M."/>
            <person name="Carlton J.M."/>
            <person name="Smith R.K. Jr."/>
            <person name="Garg J."/>
            <person name="Pearlman R.E."/>
            <person name="Karrer K.M."/>
            <person name="Sun L."/>
            <person name="Manning G."/>
            <person name="Elde N.C."/>
            <person name="Turkewitz A.P."/>
            <person name="Asai D.J."/>
            <person name="Wilkes D.E."/>
            <person name="Wang Y."/>
            <person name="Cai H."/>
            <person name="Collins K."/>
            <person name="Stewart B.A."/>
            <person name="Lee S.R."/>
            <person name="Wilamowska K."/>
            <person name="Weinberg Z."/>
            <person name="Ruzzo W.L."/>
            <person name="Wloga D."/>
            <person name="Gaertig J."/>
            <person name="Frankel J."/>
            <person name="Tsao C.-C."/>
            <person name="Gorovsky M.A."/>
            <person name="Keeling P.J."/>
            <person name="Waller R.F."/>
            <person name="Patron N.J."/>
            <person name="Cherry J.M."/>
            <person name="Stover N.A."/>
            <person name="Krieger C.J."/>
            <person name="del Toro C."/>
            <person name="Ryder H.F."/>
            <person name="Williamson S.C."/>
            <person name="Barbeau R.A."/>
            <person name="Hamilton E.P."/>
            <person name="Orias E."/>
        </authorList>
    </citation>
    <scope>NUCLEOTIDE SEQUENCE [LARGE SCALE GENOMIC DNA]</scope>
    <source>
        <strain evidence="4">SB210</strain>
    </source>
</reference>
<dbReference type="EMBL" id="GG662673">
    <property type="protein sequence ID" value="EAR97011.2"/>
    <property type="molecule type" value="Genomic_DNA"/>
</dbReference>
<feature type="compositionally biased region" description="Basic and acidic residues" evidence="1">
    <location>
        <begin position="1310"/>
        <end position="1324"/>
    </location>
</feature>
<feature type="region of interest" description="Disordered" evidence="1">
    <location>
        <begin position="27"/>
        <end position="64"/>
    </location>
</feature>
<organism evidence="3 4">
    <name type="scientific">Tetrahymena thermophila (strain SB210)</name>
    <dbReference type="NCBI Taxonomy" id="312017"/>
    <lineage>
        <taxon>Eukaryota</taxon>
        <taxon>Sar</taxon>
        <taxon>Alveolata</taxon>
        <taxon>Ciliophora</taxon>
        <taxon>Intramacronucleata</taxon>
        <taxon>Oligohymenophorea</taxon>
        <taxon>Hymenostomatida</taxon>
        <taxon>Tetrahymenina</taxon>
        <taxon>Tetrahymenidae</taxon>
        <taxon>Tetrahymena</taxon>
    </lineage>
</organism>
<feature type="compositionally biased region" description="Basic and acidic residues" evidence="1">
    <location>
        <begin position="1345"/>
        <end position="1367"/>
    </location>
</feature>
<proteinExistence type="predicted"/>
<feature type="compositionally biased region" description="Polar residues" evidence="1">
    <location>
        <begin position="1271"/>
        <end position="1309"/>
    </location>
</feature>
<dbReference type="SUPFAM" id="SSF117281">
    <property type="entry name" value="Kelch motif"/>
    <property type="match status" value="1"/>
</dbReference>
<feature type="compositionally biased region" description="Polar residues" evidence="1">
    <location>
        <begin position="28"/>
        <end position="38"/>
    </location>
</feature>